<dbReference type="AlphaFoldDB" id="G0IUC7"/>
<accession>G0IUC7</accession>
<dbReference type="PROSITE" id="PS50110">
    <property type="entry name" value="RESPONSE_REGULATORY"/>
    <property type="match status" value="1"/>
</dbReference>
<sequence length="123" mass="14382">MEKVKNTTVVFVDDDRVQHMINKRILEKLKLKLDVYFFHNPLEALSWLSENYVDVILLDINMPEMDGWTFLGQMKAKGIKGDVKMLTASLDPEDLEKSKMFDQISSILIKPIKEEDYLKFLTN</sequence>
<evidence type="ECO:0000256" key="1">
    <source>
        <dbReference type="ARBA" id="ARBA00022553"/>
    </source>
</evidence>
<keyword evidence="1 2" id="KW-0597">Phosphoprotein</keyword>
<dbReference type="STRING" id="880070.Cycma_0342"/>
<dbReference type="RefSeq" id="WP_014018421.1">
    <property type="nucleotide sequence ID" value="NC_015914.1"/>
</dbReference>
<dbReference type="SMART" id="SM00448">
    <property type="entry name" value="REC"/>
    <property type="match status" value="1"/>
</dbReference>
<feature type="domain" description="Response regulatory" evidence="3">
    <location>
        <begin position="8"/>
        <end position="123"/>
    </location>
</feature>
<dbReference type="InterPro" id="IPR001789">
    <property type="entry name" value="Sig_transdc_resp-reg_receiver"/>
</dbReference>
<proteinExistence type="predicted"/>
<dbReference type="GO" id="GO:0000160">
    <property type="term" value="P:phosphorelay signal transduction system"/>
    <property type="evidence" value="ECO:0007669"/>
    <property type="project" value="InterPro"/>
</dbReference>
<evidence type="ECO:0000259" key="3">
    <source>
        <dbReference type="PROSITE" id="PS50110"/>
    </source>
</evidence>
<name>G0IUC7_CYCMS</name>
<evidence type="ECO:0000256" key="2">
    <source>
        <dbReference type="PROSITE-ProRule" id="PRU00169"/>
    </source>
</evidence>
<dbReference type="PANTHER" id="PTHR44591:SF3">
    <property type="entry name" value="RESPONSE REGULATORY DOMAIN-CONTAINING PROTEIN"/>
    <property type="match status" value="1"/>
</dbReference>
<protein>
    <submittedName>
        <fullName evidence="4">Response regulator receiver protein</fullName>
    </submittedName>
</protein>
<dbReference type="Gene3D" id="3.40.50.2300">
    <property type="match status" value="1"/>
</dbReference>
<dbReference type="Proteomes" id="UP000001635">
    <property type="component" value="Chromosome"/>
</dbReference>
<dbReference type="Pfam" id="PF00072">
    <property type="entry name" value="Response_reg"/>
    <property type="match status" value="1"/>
</dbReference>
<dbReference type="EMBL" id="CP002955">
    <property type="protein sequence ID" value="AEL24122.1"/>
    <property type="molecule type" value="Genomic_DNA"/>
</dbReference>
<dbReference type="eggNOG" id="COG0784">
    <property type="taxonomic scope" value="Bacteria"/>
</dbReference>
<keyword evidence="5" id="KW-1185">Reference proteome</keyword>
<dbReference type="KEGG" id="cmr:Cycma_0342"/>
<dbReference type="PANTHER" id="PTHR44591">
    <property type="entry name" value="STRESS RESPONSE REGULATOR PROTEIN 1"/>
    <property type="match status" value="1"/>
</dbReference>
<dbReference type="SUPFAM" id="SSF52172">
    <property type="entry name" value="CheY-like"/>
    <property type="match status" value="1"/>
</dbReference>
<evidence type="ECO:0000313" key="5">
    <source>
        <dbReference type="Proteomes" id="UP000001635"/>
    </source>
</evidence>
<dbReference type="InterPro" id="IPR050595">
    <property type="entry name" value="Bact_response_regulator"/>
</dbReference>
<dbReference type="InterPro" id="IPR011006">
    <property type="entry name" value="CheY-like_superfamily"/>
</dbReference>
<dbReference type="HOGENOM" id="CLU_000445_69_17_10"/>
<gene>
    <name evidence="4" type="ordered locus">Cycma_0342</name>
</gene>
<evidence type="ECO:0000313" key="4">
    <source>
        <dbReference type="EMBL" id="AEL24122.1"/>
    </source>
</evidence>
<feature type="modified residue" description="4-aspartylphosphate" evidence="2">
    <location>
        <position position="59"/>
    </location>
</feature>
<reference evidence="5" key="1">
    <citation type="submission" date="2011-07" db="EMBL/GenBank/DDBJ databases">
        <title>The complete genome of Cyclobacterium marinum DSM 745.</title>
        <authorList>
            <person name="Lucas S."/>
            <person name="Han J."/>
            <person name="Lapidus A."/>
            <person name="Bruce D."/>
            <person name="Goodwin L."/>
            <person name="Pitluck S."/>
            <person name="Peters L."/>
            <person name="Kyrpides N."/>
            <person name="Mavromatis K."/>
            <person name="Ivanova N."/>
            <person name="Ovchinnikova G."/>
            <person name="Chertkov O."/>
            <person name="Detter J.C."/>
            <person name="Tapia R."/>
            <person name="Han C."/>
            <person name="Land M."/>
            <person name="Hauser L."/>
            <person name="Markowitz V."/>
            <person name="Cheng J.-F."/>
            <person name="Hugenholtz P."/>
            <person name="Woyke T."/>
            <person name="Wu D."/>
            <person name="Tindall B."/>
            <person name="Schuetze A."/>
            <person name="Brambilla E."/>
            <person name="Klenk H.-P."/>
            <person name="Eisen J.A."/>
        </authorList>
    </citation>
    <scope>NUCLEOTIDE SEQUENCE [LARGE SCALE GENOMIC DNA]</scope>
    <source>
        <strain evidence="5">ATCC 25205 / DSM 745 / LMG 13164 / NCIMB 1802</strain>
    </source>
</reference>
<organism evidence="4 5">
    <name type="scientific">Cyclobacterium marinum (strain ATCC 25205 / DSM 745 / LMG 13164 / NCIMB 1802)</name>
    <name type="common">Flectobacillus marinus</name>
    <dbReference type="NCBI Taxonomy" id="880070"/>
    <lineage>
        <taxon>Bacteria</taxon>
        <taxon>Pseudomonadati</taxon>
        <taxon>Bacteroidota</taxon>
        <taxon>Cytophagia</taxon>
        <taxon>Cytophagales</taxon>
        <taxon>Cyclobacteriaceae</taxon>
        <taxon>Cyclobacterium</taxon>
    </lineage>
</organism>